<evidence type="ECO:0000256" key="6">
    <source>
        <dbReference type="ARBA" id="ARBA00023136"/>
    </source>
</evidence>
<dbReference type="PANTHER" id="PTHR30161:SF1">
    <property type="entry name" value="FLAGELLAR BIOSYNTHESIS PROTEIN FLHA-RELATED"/>
    <property type="match status" value="1"/>
</dbReference>
<sequence>MTDTAAAAPATPGLLQLLERRLGVLVGFRDMALALAVLATLAVLILPLPRWLLDISLAVSITLSVLILLTALFVEKPLEFNAFPTILLLATMIRLALNLATTRLILTHGHEGPSAAGHVIEAFGGFVMGGDFLIGIIVFAILIIVNFVVITKGSGRIAEVSARFTLDAMPGKQMAIDADLSAGLITEDEARKRRRELEEESGFFGAMDGAGKFVRGDAIAGLLITVINILAGIIIGVGQKDMSLLAAAENFTRLTVGDGLVSQIPALLTSTAAGIIVTKASVSGSTNNAVFGQLGRNPKVLGLSAGLLTVLALLPGVPAVPFLSLATAIGGLGWFLRKQHLKNVAEAAAKVVKSDEAPAEEPISTALKMDEIRLELGYALLPLVGGNVNGAKLTDQIKALRRQLAGEFGFVLPSVRIQDNVQLQPEGYVIRIREVQAGRGEIRAGMLLIMDPRGDTILLSGEKTREPTFGLPAMWVDPQHREDALLRGYTVVEPSTVVTTHLTEVIKDNMADMLSYVETRKLLDELDKTHQKLIGDLIPAQITYTGVQKVLQNLLAERISIRDLSTILEGIAESCASTRSLTQITEHVRSRLARQITDMNVDEQGCVPFLALSAEWEQEMSAALVGNGDDRQLALPPSRLHVFIAAVRREFEQQALAGVTPVLLTGPLLRPLVRSIIERFRPLTAVISHAEIHPRARIRSVGQISGGQVSGGQQQGG</sequence>
<dbReference type="InterPro" id="IPR042196">
    <property type="entry name" value="FHIPEP_4"/>
</dbReference>
<accession>A0A564WAJ8</accession>
<evidence type="ECO:0000256" key="3">
    <source>
        <dbReference type="ARBA" id="ARBA00022475"/>
    </source>
</evidence>
<dbReference type="InterPro" id="IPR042194">
    <property type="entry name" value="FHIPEP_1"/>
</dbReference>
<dbReference type="Gene3D" id="3.40.50.12790">
    <property type="entry name" value="FHIPEP family, domain 4"/>
    <property type="match status" value="1"/>
</dbReference>
<dbReference type="PIRSF" id="PIRSF005419">
    <property type="entry name" value="FlhA"/>
    <property type="match status" value="1"/>
</dbReference>
<comment type="caution">
    <text evidence="7">Lacks conserved residue(s) required for the propagation of feature annotation.</text>
</comment>
<dbReference type="PRINTS" id="PR00949">
    <property type="entry name" value="TYPE3IMAPROT"/>
</dbReference>
<dbReference type="InterPro" id="IPR006301">
    <property type="entry name" value="FlhA"/>
</dbReference>
<dbReference type="PANTHER" id="PTHR30161">
    <property type="entry name" value="FLAGELLAR EXPORT PROTEIN, MEMBRANE FLHA SUBUNIT-RELATED"/>
    <property type="match status" value="1"/>
</dbReference>
<keyword evidence="6 7" id="KW-0472">Membrane</keyword>
<comment type="similarity">
    <text evidence="2 7">Belongs to the FHIPEP (flagella/HR/invasion proteins export pore) family.</text>
</comment>
<dbReference type="AlphaFoldDB" id="A0A564WAJ8"/>
<comment type="function">
    <text evidence="7">Required for formation of the rod structure of the flagellar apparatus. Together with FliI and FliH, may constitute the export apparatus of flagellin.</text>
</comment>
<evidence type="ECO:0000313" key="8">
    <source>
        <dbReference type="EMBL" id="VUX44972.1"/>
    </source>
</evidence>
<dbReference type="Proteomes" id="UP000326641">
    <property type="component" value="Unassembled WGS sequence"/>
</dbReference>
<keyword evidence="7" id="KW-0813">Transport</keyword>
<evidence type="ECO:0000256" key="2">
    <source>
        <dbReference type="ARBA" id="ARBA00008835"/>
    </source>
</evidence>
<keyword evidence="5 7" id="KW-1133">Transmembrane helix</keyword>
<proteinExistence type="inferred from homology"/>
<keyword evidence="3 7" id="KW-1003">Cell membrane</keyword>
<comment type="subcellular location">
    <subcellularLocation>
        <location evidence="1 7">Cell membrane</location>
        <topology evidence="1 7">Multi-pass membrane protein</topology>
    </subcellularLocation>
</comment>
<comment type="caution">
    <text evidence="8">The sequence shown here is derived from an EMBL/GenBank/DDBJ whole genome shotgun (WGS) entry which is preliminary data.</text>
</comment>
<dbReference type="NCBIfam" id="TIGR01398">
    <property type="entry name" value="FlhA"/>
    <property type="match status" value="1"/>
</dbReference>
<evidence type="ECO:0000256" key="4">
    <source>
        <dbReference type="ARBA" id="ARBA00022692"/>
    </source>
</evidence>
<organism evidence="8 9">
    <name type="scientific">Candidatus Defluviicoccus seviourii</name>
    <dbReference type="NCBI Taxonomy" id="2565273"/>
    <lineage>
        <taxon>Bacteria</taxon>
        <taxon>Pseudomonadati</taxon>
        <taxon>Pseudomonadota</taxon>
        <taxon>Alphaproteobacteria</taxon>
        <taxon>Rhodospirillales</taxon>
        <taxon>Rhodospirillaceae</taxon>
        <taxon>Defluviicoccus</taxon>
    </lineage>
</organism>
<keyword evidence="7" id="KW-1006">Bacterial flagellum protein export</keyword>
<dbReference type="InterPro" id="IPR001712">
    <property type="entry name" value="T3SS_FHIPEP"/>
</dbReference>
<keyword evidence="7" id="KW-0653">Protein transport</keyword>
<dbReference type="Pfam" id="PF00771">
    <property type="entry name" value="FHIPEP"/>
    <property type="match status" value="1"/>
</dbReference>
<feature type="transmembrane region" description="Helical" evidence="7">
    <location>
        <begin position="31"/>
        <end position="49"/>
    </location>
</feature>
<dbReference type="PROSITE" id="PS00994">
    <property type="entry name" value="FHIPEP"/>
    <property type="match status" value="1"/>
</dbReference>
<gene>
    <name evidence="7 8" type="primary">flhA</name>
    <name evidence="8" type="ORF">DF3PA_10097</name>
</gene>
<dbReference type="Gene3D" id="1.10.8.540">
    <property type="entry name" value="FHIPEP family, domain 3"/>
    <property type="match status" value="1"/>
</dbReference>
<keyword evidence="9" id="KW-1185">Reference proteome</keyword>
<name>A0A564WAJ8_9PROT</name>
<dbReference type="GO" id="GO:0009306">
    <property type="term" value="P:protein secretion"/>
    <property type="evidence" value="ECO:0007669"/>
    <property type="project" value="InterPro"/>
</dbReference>
<dbReference type="Gene3D" id="3.40.30.60">
    <property type="entry name" value="FHIPEP family, domain 1"/>
    <property type="match status" value="1"/>
</dbReference>
<dbReference type="InterPro" id="IPR025505">
    <property type="entry name" value="FHIPEP_CS"/>
</dbReference>
<dbReference type="GO" id="GO:0005886">
    <property type="term" value="C:plasma membrane"/>
    <property type="evidence" value="ECO:0007669"/>
    <property type="project" value="UniProtKB-SubCell"/>
</dbReference>
<keyword evidence="8" id="KW-0966">Cell projection</keyword>
<evidence type="ECO:0000256" key="1">
    <source>
        <dbReference type="ARBA" id="ARBA00004651"/>
    </source>
</evidence>
<keyword evidence="7" id="KW-1005">Bacterial flagellum biogenesis</keyword>
<evidence type="ECO:0000256" key="5">
    <source>
        <dbReference type="ARBA" id="ARBA00022989"/>
    </source>
</evidence>
<feature type="transmembrane region" description="Helical" evidence="7">
    <location>
        <begin position="126"/>
        <end position="149"/>
    </location>
</feature>
<feature type="transmembrane region" description="Helical" evidence="7">
    <location>
        <begin position="55"/>
        <end position="74"/>
    </location>
</feature>
<keyword evidence="8" id="KW-0282">Flagellum</keyword>
<reference evidence="8" key="1">
    <citation type="submission" date="2018-11" db="EMBL/GenBank/DDBJ databases">
        <authorList>
            <person name="Onetto C."/>
        </authorList>
    </citation>
    <scope>NUCLEOTIDE SEQUENCE [LARGE SCALE GENOMIC DNA]</scope>
</reference>
<dbReference type="InterPro" id="IPR042193">
    <property type="entry name" value="FHIPEP_3"/>
</dbReference>
<dbReference type="EMBL" id="UXAT02000001">
    <property type="protein sequence ID" value="VUX44972.1"/>
    <property type="molecule type" value="Genomic_DNA"/>
</dbReference>
<evidence type="ECO:0000313" key="9">
    <source>
        <dbReference type="Proteomes" id="UP000326641"/>
    </source>
</evidence>
<feature type="transmembrane region" description="Helical" evidence="7">
    <location>
        <begin position="307"/>
        <end position="336"/>
    </location>
</feature>
<feature type="transmembrane region" description="Helical" evidence="7">
    <location>
        <begin position="86"/>
        <end position="106"/>
    </location>
</feature>
<evidence type="ECO:0000256" key="7">
    <source>
        <dbReference type="RuleBase" id="RU364093"/>
    </source>
</evidence>
<keyword evidence="4 7" id="KW-0812">Transmembrane</keyword>
<dbReference type="GO" id="GO:0044780">
    <property type="term" value="P:bacterial-type flagellum assembly"/>
    <property type="evidence" value="ECO:0007669"/>
    <property type="project" value="InterPro"/>
</dbReference>
<keyword evidence="8" id="KW-0969">Cilium</keyword>
<protein>
    <recommendedName>
        <fullName evidence="7">Flagellar biosynthesis protein FlhA</fullName>
    </recommendedName>
</protein>
<feature type="transmembrane region" description="Helical" evidence="7">
    <location>
        <begin position="218"/>
        <end position="237"/>
    </location>
</feature>